<accession>A0ABV7VPE5</accession>
<protein>
    <submittedName>
        <fullName evidence="3">AHH domain-containing protein</fullName>
    </submittedName>
</protein>
<evidence type="ECO:0000313" key="4">
    <source>
        <dbReference type="Proteomes" id="UP001595722"/>
    </source>
</evidence>
<evidence type="ECO:0000256" key="2">
    <source>
        <dbReference type="SAM" id="MobiDB-lite"/>
    </source>
</evidence>
<keyword evidence="4" id="KW-1185">Reference proteome</keyword>
<organism evidence="3 4">
    <name type="scientific">Bacterioplanoides pacificum</name>
    <dbReference type="NCBI Taxonomy" id="1171596"/>
    <lineage>
        <taxon>Bacteria</taxon>
        <taxon>Pseudomonadati</taxon>
        <taxon>Pseudomonadota</taxon>
        <taxon>Gammaproteobacteria</taxon>
        <taxon>Oceanospirillales</taxon>
        <taxon>Oceanospirillaceae</taxon>
        <taxon>Bacterioplanoides</taxon>
    </lineage>
</organism>
<proteinExistence type="predicted"/>
<comment type="caution">
    <text evidence="3">The sequence shown here is derived from an EMBL/GenBank/DDBJ whole genome shotgun (WGS) entry which is preliminary data.</text>
</comment>
<name>A0ABV7VPE5_9GAMM</name>
<sequence>MDYQVKHRTEISWYELDRIELPSAAEALINRPIQLSYRVRQQLGSLRESNALNSAENASRQKKLLQHLRRGEFFLLAPVGRVKQPALLRQAEVNADSASIELDCQISLVIISEQLRSALMHLLRTVERPKMVASVSRADNRNNSSDQSQGNSNNPRYWFELECTFENDPNASVDGLPYEITFSDGSKKQGKLWGSLLRLSNVPAGSISVQLGYPESEKLLQAARKELQQALDDIINALKQRASRLDEALANESIAMQGLILTGAFFDGLFGALGDSAEGIAQLAEDLVADARVKMDEWEGIAEDVKQQTIEYVSNKKAVYLEFLAEVDEKRANAEQALQKSMDQFKKDLEELASYGAKRLDNAYAYGVESLQELQEVYNHYRLLFEDSETGQMLKEFPDRYYEAMPKVEAAQSGGGLGFNVLTAALTGGAGAGVVVAGFIAKNIGLFRKVKKIIDRVLDLLSKKKLTPEKEVKSQHNQTAQAKVEKDKEEAVEEKEKKTCQFNFDKRTKNICGKPYNNKCPLCNSHAQKRATTRKGGPNKGISSILSDRIMSNLQSNNKAKENNEVLDSSGNLLYKKDSTKKKNHKSYHPWFQGDDTLAAHHIIASEAVKGKQWQDYFNMCGYDINCKENGIMLPSRPEIACQLGVPLHYGNHDEGEAVIKDQETRRETITNYTKGVKILIEEVEIAIKKNKYCSTPERIKNAFNEKSNEILEYLEKFYWTLTSDGRDYKLAKGSFGCGNHSRKELGSNKDCACSLNRKHNYVFSQKNTSLKAGE</sequence>
<reference evidence="4" key="1">
    <citation type="journal article" date="2019" name="Int. J. Syst. Evol. Microbiol.">
        <title>The Global Catalogue of Microorganisms (GCM) 10K type strain sequencing project: providing services to taxonomists for standard genome sequencing and annotation.</title>
        <authorList>
            <consortium name="The Broad Institute Genomics Platform"/>
            <consortium name="The Broad Institute Genome Sequencing Center for Infectious Disease"/>
            <person name="Wu L."/>
            <person name="Ma J."/>
        </authorList>
    </citation>
    <scope>NUCLEOTIDE SEQUENCE [LARGE SCALE GENOMIC DNA]</scope>
    <source>
        <strain evidence="4">KCTC 42424</strain>
    </source>
</reference>
<dbReference type="Proteomes" id="UP001595722">
    <property type="component" value="Unassembled WGS sequence"/>
</dbReference>
<feature type="region of interest" description="Disordered" evidence="2">
    <location>
        <begin position="134"/>
        <end position="154"/>
    </location>
</feature>
<keyword evidence="1" id="KW-0175">Coiled coil</keyword>
<evidence type="ECO:0000256" key="1">
    <source>
        <dbReference type="SAM" id="Coils"/>
    </source>
</evidence>
<dbReference type="RefSeq" id="WP_376865039.1">
    <property type="nucleotide sequence ID" value="NZ_JBHRYB010000003.1"/>
</dbReference>
<feature type="coiled-coil region" evidence="1">
    <location>
        <begin position="213"/>
        <end position="255"/>
    </location>
</feature>
<dbReference type="EMBL" id="JBHRYB010000003">
    <property type="protein sequence ID" value="MFC3679368.1"/>
    <property type="molecule type" value="Genomic_DNA"/>
</dbReference>
<dbReference type="Pfam" id="PF14412">
    <property type="entry name" value="AHH"/>
    <property type="match status" value="1"/>
</dbReference>
<gene>
    <name evidence="3" type="ORF">ACFOMG_04485</name>
</gene>
<dbReference type="InterPro" id="IPR032871">
    <property type="entry name" value="AHH_dom_containing"/>
</dbReference>
<evidence type="ECO:0000313" key="3">
    <source>
        <dbReference type="EMBL" id="MFC3679368.1"/>
    </source>
</evidence>
<feature type="coiled-coil region" evidence="1">
    <location>
        <begin position="288"/>
        <end position="344"/>
    </location>
</feature>
<feature type="region of interest" description="Disordered" evidence="2">
    <location>
        <begin position="468"/>
        <end position="490"/>
    </location>
</feature>